<feature type="domain" description="N-acetyltransferase" evidence="3">
    <location>
        <begin position="242"/>
        <end position="379"/>
    </location>
</feature>
<keyword evidence="7" id="KW-1185">Reference proteome</keyword>
<protein>
    <submittedName>
        <fullName evidence="5">GNAT family N-acetyltransferase</fullName>
    </submittedName>
</protein>
<dbReference type="RefSeq" id="WP_030152526.1">
    <property type="nucleotide sequence ID" value="NZ_JOFV01000016.1"/>
</dbReference>
<dbReference type="Gene3D" id="3.40.630.30">
    <property type="match status" value="1"/>
</dbReference>
<dbReference type="STRING" id="1713.GCA_000718325_03047"/>
<dbReference type="EMBL" id="SDJR01000011">
    <property type="protein sequence ID" value="RXR23169.1"/>
    <property type="molecule type" value="Genomic_DNA"/>
</dbReference>
<reference evidence="6 7" key="1">
    <citation type="submission" date="2019-01" db="EMBL/GenBank/DDBJ databases">
        <title>Oerskovia turbata Genome sequencing and assembly.</title>
        <authorList>
            <person name="Dou T."/>
        </authorList>
    </citation>
    <scope>NUCLEOTIDE SEQUENCE [LARGE SCALE GENOMIC DNA]</scope>
    <source>
        <strain evidence="5 6">JCM12123</strain>
        <strain evidence="4 7">JCM3160</strain>
    </source>
</reference>
<name>A0A4Q1KRF8_9CELL</name>
<dbReference type="OrthoDB" id="9799092at2"/>
<keyword evidence="2" id="KW-0012">Acyltransferase</keyword>
<dbReference type="PANTHER" id="PTHR43877:SF1">
    <property type="entry name" value="ACETYLTRANSFERASE"/>
    <property type="match status" value="1"/>
</dbReference>
<feature type="domain" description="N-acetyltransferase" evidence="3">
    <location>
        <begin position="32"/>
        <end position="190"/>
    </location>
</feature>
<keyword evidence="1 5" id="KW-0808">Transferase</keyword>
<dbReference type="Proteomes" id="UP000289805">
    <property type="component" value="Unassembled WGS sequence"/>
</dbReference>
<dbReference type="InterPro" id="IPR016181">
    <property type="entry name" value="Acyl_CoA_acyltransferase"/>
</dbReference>
<dbReference type="PROSITE" id="PS51186">
    <property type="entry name" value="GNAT"/>
    <property type="match status" value="2"/>
</dbReference>
<dbReference type="PANTHER" id="PTHR43877">
    <property type="entry name" value="AMINOALKYLPHOSPHONATE N-ACETYLTRANSFERASE-RELATED-RELATED"/>
    <property type="match status" value="1"/>
</dbReference>
<evidence type="ECO:0000256" key="2">
    <source>
        <dbReference type="ARBA" id="ARBA00023315"/>
    </source>
</evidence>
<accession>A0A4Q1KRF8</accession>
<evidence type="ECO:0000256" key="1">
    <source>
        <dbReference type="ARBA" id="ARBA00022679"/>
    </source>
</evidence>
<dbReference type="Proteomes" id="UP000290517">
    <property type="component" value="Unassembled WGS sequence"/>
</dbReference>
<dbReference type="CDD" id="cd04301">
    <property type="entry name" value="NAT_SF"/>
    <property type="match status" value="2"/>
</dbReference>
<organism evidence="5 6">
    <name type="scientific">Oerskovia turbata</name>
    <dbReference type="NCBI Taxonomy" id="1713"/>
    <lineage>
        <taxon>Bacteria</taxon>
        <taxon>Bacillati</taxon>
        <taxon>Actinomycetota</taxon>
        <taxon>Actinomycetes</taxon>
        <taxon>Micrococcales</taxon>
        <taxon>Cellulomonadaceae</taxon>
        <taxon>Oerskovia</taxon>
    </lineage>
</organism>
<dbReference type="EMBL" id="SDJQ01000022">
    <property type="protein sequence ID" value="RXR31909.1"/>
    <property type="molecule type" value="Genomic_DNA"/>
</dbReference>
<evidence type="ECO:0000313" key="7">
    <source>
        <dbReference type="Proteomes" id="UP000290517"/>
    </source>
</evidence>
<evidence type="ECO:0000313" key="4">
    <source>
        <dbReference type="EMBL" id="RXR23169.1"/>
    </source>
</evidence>
<comment type="caution">
    <text evidence="5">The sequence shown here is derived from an EMBL/GenBank/DDBJ whole genome shotgun (WGS) entry which is preliminary data.</text>
</comment>
<dbReference type="InterPro" id="IPR050832">
    <property type="entry name" value="Bact_Acetyltransf"/>
</dbReference>
<dbReference type="SUPFAM" id="SSF55729">
    <property type="entry name" value="Acyl-CoA N-acyltransferases (Nat)"/>
    <property type="match status" value="2"/>
</dbReference>
<dbReference type="AlphaFoldDB" id="A0A4Q1KRF8"/>
<evidence type="ECO:0000259" key="3">
    <source>
        <dbReference type="PROSITE" id="PS51186"/>
    </source>
</evidence>
<sequence length="379" mass="40901">MSSAPSVRQTLAPIVERVAAPDVVPVPHVEGLTWRPLVVEDTPALFGLIAAVEEHDKHPYRTSLEETGEIFEGDWRDLPRDTLVGIDADGEPRAYASVDTRPGDTTVVRAFVQGAVHPQWRGRGVGRQVIAWSTGRARQLLAASGKELPARIAGYAQDDDELECRLFEAAGFTANRFYSNLRRDLSLPVPEVTLGDGLRVVPWSPELDEATRLAHNDAFRDHWGSEPATPESWVHGRSMFAPEWSVLVVDDSPAAVDVSPAAADGSPVEGSLPDGVAPAGSRGDGPVVAGYLLSGRYEHDWPVQGYSSGYTETLGVRRAYRGRKIAVALLSAGMAAYRASGVDFAELDVDTENPSGAHGLYASLGYEKTDGSRMYSIEL</sequence>
<dbReference type="Pfam" id="PF00583">
    <property type="entry name" value="Acetyltransf_1"/>
    <property type="match status" value="2"/>
</dbReference>
<evidence type="ECO:0000313" key="6">
    <source>
        <dbReference type="Proteomes" id="UP000289805"/>
    </source>
</evidence>
<dbReference type="InterPro" id="IPR000182">
    <property type="entry name" value="GNAT_dom"/>
</dbReference>
<gene>
    <name evidence="4" type="ORF">EQW73_15630</name>
    <name evidence="5" type="ORF">EQW78_15800</name>
</gene>
<evidence type="ECO:0000313" key="5">
    <source>
        <dbReference type="EMBL" id="RXR31909.1"/>
    </source>
</evidence>
<proteinExistence type="predicted"/>
<dbReference type="GO" id="GO:0016747">
    <property type="term" value="F:acyltransferase activity, transferring groups other than amino-acyl groups"/>
    <property type="evidence" value="ECO:0007669"/>
    <property type="project" value="InterPro"/>
</dbReference>